<evidence type="ECO:0000313" key="4">
    <source>
        <dbReference type="Proteomes" id="UP000006860"/>
    </source>
</evidence>
<sequence>MSSRRSSRRLSSHPALTPELKSTLDAEAEEYRSPEARSAARSEIRAHQLQQALNELLKDLNEAKESAGLSLADLAERCEISRPAIHRFLDGQNLNPKLSTVLRISQALGREITLSARDTKE</sequence>
<reference evidence="4" key="1">
    <citation type="submission" date="2011-02" db="EMBL/GenBank/DDBJ databases">
        <title>The complete genome of Planctomyces brasiliensis DSM 5305.</title>
        <authorList>
            <person name="Lucas S."/>
            <person name="Copeland A."/>
            <person name="Lapidus A."/>
            <person name="Bruce D."/>
            <person name="Goodwin L."/>
            <person name="Pitluck S."/>
            <person name="Kyrpides N."/>
            <person name="Mavromatis K."/>
            <person name="Pagani I."/>
            <person name="Ivanova N."/>
            <person name="Ovchinnikova G."/>
            <person name="Lu M."/>
            <person name="Detter J.C."/>
            <person name="Han C."/>
            <person name="Land M."/>
            <person name="Hauser L."/>
            <person name="Markowitz V."/>
            <person name="Cheng J.-F."/>
            <person name="Hugenholtz P."/>
            <person name="Woyke T."/>
            <person name="Wu D."/>
            <person name="Tindall B."/>
            <person name="Pomrenke H.G."/>
            <person name="Brambilla E."/>
            <person name="Klenk H.-P."/>
            <person name="Eisen J.A."/>
        </authorList>
    </citation>
    <scope>NUCLEOTIDE SEQUENCE [LARGE SCALE GENOMIC DNA]</scope>
    <source>
        <strain evidence="4">ATCC 49424 / DSM 5305 / JCM 21570 / NBRC 103401 / IFAM 1448</strain>
    </source>
</reference>
<name>F0SIC3_RUBBR</name>
<dbReference type="eggNOG" id="COG3620">
    <property type="taxonomic scope" value="Bacteria"/>
</dbReference>
<dbReference type="SUPFAM" id="SSF47413">
    <property type="entry name" value="lambda repressor-like DNA-binding domains"/>
    <property type="match status" value="1"/>
</dbReference>
<organism evidence="3 4">
    <name type="scientific">Rubinisphaera brasiliensis (strain ATCC 49424 / DSM 5305 / JCM 21570 / IAM 15109 / NBRC 103401 / IFAM 1448)</name>
    <name type="common">Planctomyces brasiliensis</name>
    <dbReference type="NCBI Taxonomy" id="756272"/>
    <lineage>
        <taxon>Bacteria</taxon>
        <taxon>Pseudomonadati</taxon>
        <taxon>Planctomycetota</taxon>
        <taxon>Planctomycetia</taxon>
        <taxon>Planctomycetales</taxon>
        <taxon>Planctomycetaceae</taxon>
        <taxon>Rubinisphaera</taxon>
    </lineage>
</organism>
<evidence type="ECO:0000256" key="1">
    <source>
        <dbReference type="SAM" id="MobiDB-lite"/>
    </source>
</evidence>
<dbReference type="EMBL" id="CP002546">
    <property type="protein sequence ID" value="ADY58512.1"/>
    <property type="molecule type" value="Genomic_DNA"/>
</dbReference>
<dbReference type="KEGG" id="pbs:Plabr_0889"/>
<dbReference type="HOGENOM" id="CLU_2036297_0_0_0"/>
<dbReference type="PROSITE" id="PS50943">
    <property type="entry name" value="HTH_CROC1"/>
    <property type="match status" value="1"/>
</dbReference>
<dbReference type="InterPro" id="IPR001387">
    <property type="entry name" value="Cro/C1-type_HTH"/>
</dbReference>
<evidence type="ECO:0000313" key="3">
    <source>
        <dbReference type="EMBL" id="ADY58512.1"/>
    </source>
</evidence>
<dbReference type="STRING" id="756272.Plabr_0889"/>
<dbReference type="Proteomes" id="UP000006860">
    <property type="component" value="Chromosome"/>
</dbReference>
<feature type="region of interest" description="Disordered" evidence="1">
    <location>
        <begin position="1"/>
        <end position="43"/>
    </location>
</feature>
<dbReference type="SMART" id="SM00530">
    <property type="entry name" value="HTH_XRE"/>
    <property type="match status" value="1"/>
</dbReference>
<dbReference type="RefSeq" id="WP_013627252.1">
    <property type="nucleotide sequence ID" value="NC_015174.1"/>
</dbReference>
<dbReference type="AlphaFoldDB" id="F0SIC3"/>
<dbReference type="OrthoDB" id="292530at2"/>
<dbReference type="CDD" id="cd00093">
    <property type="entry name" value="HTH_XRE"/>
    <property type="match status" value="1"/>
</dbReference>
<dbReference type="Pfam" id="PF13560">
    <property type="entry name" value="HTH_31"/>
    <property type="match status" value="1"/>
</dbReference>
<protein>
    <submittedName>
        <fullName evidence="3">Helix-turn-helix domain protein</fullName>
    </submittedName>
</protein>
<feature type="domain" description="HTH cro/C1-type" evidence="2">
    <location>
        <begin position="60"/>
        <end position="115"/>
    </location>
</feature>
<feature type="compositionally biased region" description="Basic and acidic residues" evidence="1">
    <location>
        <begin position="29"/>
        <end position="43"/>
    </location>
</feature>
<dbReference type="InterPro" id="IPR010982">
    <property type="entry name" value="Lambda_DNA-bd_dom_sf"/>
</dbReference>
<dbReference type="GO" id="GO:0003677">
    <property type="term" value="F:DNA binding"/>
    <property type="evidence" value="ECO:0007669"/>
    <property type="project" value="InterPro"/>
</dbReference>
<accession>F0SIC3</accession>
<evidence type="ECO:0000259" key="2">
    <source>
        <dbReference type="PROSITE" id="PS50943"/>
    </source>
</evidence>
<gene>
    <name evidence="3" type="ordered locus">Plabr_0889</name>
</gene>
<proteinExistence type="predicted"/>
<dbReference type="Gene3D" id="1.10.260.40">
    <property type="entry name" value="lambda repressor-like DNA-binding domains"/>
    <property type="match status" value="1"/>
</dbReference>
<feature type="compositionally biased region" description="Basic residues" evidence="1">
    <location>
        <begin position="1"/>
        <end position="11"/>
    </location>
</feature>
<keyword evidence="4" id="KW-1185">Reference proteome</keyword>